<evidence type="ECO:0000256" key="9">
    <source>
        <dbReference type="ARBA" id="ARBA00047380"/>
    </source>
</evidence>
<evidence type="ECO:0000313" key="14">
    <source>
        <dbReference type="Proteomes" id="UP000809243"/>
    </source>
</evidence>
<dbReference type="InterPro" id="IPR003789">
    <property type="entry name" value="Asn/Gln_tRNA_amidoTrase-B-like"/>
</dbReference>
<dbReference type="PANTHER" id="PTHR11659:SF0">
    <property type="entry name" value="GLUTAMYL-TRNA(GLN) AMIDOTRANSFERASE SUBUNIT B, MITOCHONDRIAL"/>
    <property type="match status" value="1"/>
</dbReference>
<dbReference type="NCBIfam" id="NF004014">
    <property type="entry name" value="PRK05477.1-4"/>
    <property type="match status" value="1"/>
</dbReference>
<dbReference type="EC" id="6.3.5.-" evidence="11"/>
<name>A0A939C900_9ARCH</name>
<comment type="subunit">
    <text evidence="2 11">Heterotrimer of A, B and C subunits.</text>
</comment>
<dbReference type="InterPro" id="IPR017959">
    <property type="entry name" value="Asn/Gln-tRNA_amidoTrfase_suB/E"/>
</dbReference>
<dbReference type="InterPro" id="IPR006075">
    <property type="entry name" value="Asn/Gln-tRNA_Trfase_suB/E_cat"/>
</dbReference>
<dbReference type="GO" id="GO:0006412">
    <property type="term" value="P:translation"/>
    <property type="evidence" value="ECO:0007669"/>
    <property type="project" value="UniProtKB-UniRule"/>
</dbReference>
<dbReference type="SUPFAM" id="SSF89095">
    <property type="entry name" value="GatB/YqeY motif"/>
    <property type="match status" value="1"/>
</dbReference>
<evidence type="ECO:0000256" key="3">
    <source>
        <dbReference type="ARBA" id="ARBA00016923"/>
    </source>
</evidence>
<dbReference type="InterPro" id="IPR023168">
    <property type="entry name" value="GatB_Yqey_C_2"/>
</dbReference>
<comment type="catalytic activity">
    <reaction evidence="9 11">
        <text>L-aspartyl-tRNA(Asn) + L-glutamine + ATP + H2O = L-asparaginyl-tRNA(Asn) + L-glutamate + ADP + phosphate + 2 H(+)</text>
        <dbReference type="Rhea" id="RHEA:14513"/>
        <dbReference type="Rhea" id="RHEA-COMP:9674"/>
        <dbReference type="Rhea" id="RHEA-COMP:9677"/>
        <dbReference type="ChEBI" id="CHEBI:15377"/>
        <dbReference type="ChEBI" id="CHEBI:15378"/>
        <dbReference type="ChEBI" id="CHEBI:29985"/>
        <dbReference type="ChEBI" id="CHEBI:30616"/>
        <dbReference type="ChEBI" id="CHEBI:43474"/>
        <dbReference type="ChEBI" id="CHEBI:58359"/>
        <dbReference type="ChEBI" id="CHEBI:78515"/>
        <dbReference type="ChEBI" id="CHEBI:78516"/>
        <dbReference type="ChEBI" id="CHEBI:456216"/>
    </reaction>
</comment>
<dbReference type="PROSITE" id="PS01234">
    <property type="entry name" value="GATB"/>
    <property type="match status" value="1"/>
</dbReference>
<evidence type="ECO:0000256" key="5">
    <source>
        <dbReference type="ARBA" id="ARBA00022741"/>
    </source>
</evidence>
<dbReference type="InterPro" id="IPR004413">
    <property type="entry name" value="GatB"/>
</dbReference>
<organism evidence="13 14">
    <name type="scientific">Candidatus Iainarchaeum sp</name>
    <dbReference type="NCBI Taxonomy" id="3101447"/>
    <lineage>
        <taxon>Archaea</taxon>
        <taxon>Candidatus Iainarchaeota</taxon>
        <taxon>Candidatus Iainarchaeia</taxon>
        <taxon>Candidatus Iainarchaeales</taxon>
        <taxon>Candidatus Iainarchaeaceae</taxon>
        <taxon>Candidatus Iainarchaeum</taxon>
    </lineage>
</organism>
<dbReference type="GO" id="GO:0070681">
    <property type="term" value="P:glutaminyl-tRNAGln biosynthesis via transamidation"/>
    <property type="evidence" value="ECO:0007669"/>
    <property type="project" value="TreeGrafter"/>
</dbReference>
<dbReference type="AlphaFoldDB" id="A0A939C900"/>
<evidence type="ECO:0000256" key="7">
    <source>
        <dbReference type="ARBA" id="ARBA00022917"/>
    </source>
</evidence>
<evidence type="ECO:0000256" key="10">
    <source>
        <dbReference type="ARBA" id="ARBA00047913"/>
    </source>
</evidence>
<evidence type="ECO:0000256" key="11">
    <source>
        <dbReference type="HAMAP-Rule" id="MF_00121"/>
    </source>
</evidence>
<dbReference type="InterPro" id="IPR017958">
    <property type="entry name" value="Gln-tRNA_amidoTrfase_suB_CS"/>
</dbReference>
<gene>
    <name evidence="11 13" type="primary">gatB</name>
    <name evidence="13" type="ORF">JW744_03630</name>
</gene>
<dbReference type="Pfam" id="PF02637">
    <property type="entry name" value="GatB_Yqey"/>
    <property type="match status" value="1"/>
</dbReference>
<evidence type="ECO:0000256" key="2">
    <source>
        <dbReference type="ARBA" id="ARBA00011123"/>
    </source>
</evidence>
<feature type="domain" description="Asn/Gln amidotransferase" evidence="12">
    <location>
        <begin position="319"/>
        <end position="465"/>
    </location>
</feature>
<comment type="catalytic activity">
    <reaction evidence="10 11">
        <text>L-glutamyl-tRNA(Gln) + L-glutamine + ATP + H2O = L-glutaminyl-tRNA(Gln) + L-glutamate + ADP + phosphate + H(+)</text>
        <dbReference type="Rhea" id="RHEA:17521"/>
        <dbReference type="Rhea" id="RHEA-COMP:9681"/>
        <dbReference type="Rhea" id="RHEA-COMP:9684"/>
        <dbReference type="ChEBI" id="CHEBI:15377"/>
        <dbReference type="ChEBI" id="CHEBI:15378"/>
        <dbReference type="ChEBI" id="CHEBI:29985"/>
        <dbReference type="ChEBI" id="CHEBI:30616"/>
        <dbReference type="ChEBI" id="CHEBI:43474"/>
        <dbReference type="ChEBI" id="CHEBI:58359"/>
        <dbReference type="ChEBI" id="CHEBI:78520"/>
        <dbReference type="ChEBI" id="CHEBI:78521"/>
        <dbReference type="ChEBI" id="CHEBI:456216"/>
    </reaction>
</comment>
<dbReference type="GO" id="GO:0005524">
    <property type="term" value="F:ATP binding"/>
    <property type="evidence" value="ECO:0007669"/>
    <property type="project" value="UniProtKB-KW"/>
</dbReference>
<comment type="similarity">
    <text evidence="1 11">Belongs to the GatB/GatE family. GatB subfamily.</text>
</comment>
<dbReference type="SUPFAM" id="SSF55931">
    <property type="entry name" value="Glutamine synthetase/guanido kinase"/>
    <property type="match status" value="1"/>
</dbReference>
<reference evidence="13" key="1">
    <citation type="submission" date="2021-01" db="EMBL/GenBank/DDBJ databases">
        <title>Active Sulfur Cycling in an Early Earth Analoge.</title>
        <authorList>
            <person name="Hahn C.R."/>
            <person name="Youssef N.H."/>
            <person name="Elshahed M."/>
        </authorList>
    </citation>
    <scope>NUCLEOTIDE SEQUENCE</scope>
    <source>
        <strain evidence="13">Zod_Metabat.1151</strain>
    </source>
</reference>
<dbReference type="Gene3D" id="1.10.150.380">
    <property type="entry name" value="GatB domain, N-terminal subdomain"/>
    <property type="match status" value="1"/>
</dbReference>
<accession>A0A939C900</accession>
<dbReference type="GO" id="GO:0050567">
    <property type="term" value="F:glutaminyl-tRNA synthase (glutamine-hydrolyzing) activity"/>
    <property type="evidence" value="ECO:0007669"/>
    <property type="project" value="UniProtKB-UniRule"/>
</dbReference>
<dbReference type="Gene3D" id="1.10.10.410">
    <property type="match status" value="1"/>
</dbReference>
<sequence length="467" mass="51682">MEKDGVVIGLECHIQLNTESKLFCGCPTAAEEPNSSCCPICLGHPGSKPVLNAKALDYALKVALALNCEVNKEFFFSRKTYFYPDMSKNFQISQYEIPVGLKGHLVLSTGKKIGITRVHLEEDPAALVHEAGMGASNFSLVDYNRSGIPLVEVVTDPDFASPEEAQDFLDQLTTILSYLKVYSPLTGTLKADCNVSVYGNSRVEVKNVTGKKAVGKALEFEVARQKRLLLDEREIVRETRSFDEKTMTTRSTRGKETEADYGYIFEPDLTAIQLSSGEIEEMKAKMPELHAAKSKRFMKEFSLDEYTANVLARNFNLGLLFEEISKSVDAKAAAKFLTRELMAVVNRSELDLDSLDLDSGEIGLLLEMLLSGKITEKVAKDAVVAYLAKGVKPTRFVEGRGLSKDLGEKEIEKAVEKVLSENKKAVADLKMGNEKSLNFLVGQVMRLTKAKAEPRAVQKIIAEKIRK</sequence>
<dbReference type="InterPro" id="IPR014746">
    <property type="entry name" value="Gln_synth/guanido_kin_cat_dom"/>
</dbReference>
<evidence type="ECO:0000259" key="12">
    <source>
        <dbReference type="SMART" id="SM00845"/>
    </source>
</evidence>
<dbReference type="InterPro" id="IPR042114">
    <property type="entry name" value="GatB_C_1"/>
</dbReference>
<dbReference type="HAMAP" id="MF_00121">
    <property type="entry name" value="GatB"/>
    <property type="match status" value="1"/>
</dbReference>
<dbReference type="FunFam" id="1.10.10.410:FF:000001">
    <property type="entry name" value="Aspartyl/glutamyl-tRNA(Asn/Gln) amidotransferase subunit B"/>
    <property type="match status" value="1"/>
</dbReference>
<dbReference type="InterPro" id="IPR018027">
    <property type="entry name" value="Asn/Gln_amidotransferase"/>
</dbReference>
<evidence type="ECO:0000256" key="1">
    <source>
        <dbReference type="ARBA" id="ARBA00005306"/>
    </source>
</evidence>
<protein>
    <recommendedName>
        <fullName evidence="3 11">Aspartyl/glutamyl-tRNA(Asn/Gln) amidotransferase subunit B</fullName>
        <shortName evidence="11">Asp/Glu-ADT subunit B</shortName>
        <ecNumber evidence="11">6.3.5.-</ecNumber>
    </recommendedName>
</protein>
<dbReference type="PANTHER" id="PTHR11659">
    <property type="entry name" value="GLUTAMYL-TRNA GLN AMIDOTRANSFERASE SUBUNIT B MITOCHONDRIAL AND PROKARYOTIC PET112-RELATED"/>
    <property type="match status" value="1"/>
</dbReference>
<keyword evidence="5 11" id="KW-0547">Nucleotide-binding</keyword>
<comment type="caution">
    <text evidence="13">The sequence shown here is derived from an EMBL/GenBank/DDBJ whole genome shotgun (WGS) entry which is preliminary data.</text>
</comment>
<keyword evidence="6 11" id="KW-0067">ATP-binding</keyword>
<dbReference type="EMBL" id="JAFGDB010000062">
    <property type="protein sequence ID" value="MBN2067532.1"/>
    <property type="molecule type" value="Genomic_DNA"/>
</dbReference>
<dbReference type="SMART" id="SM00845">
    <property type="entry name" value="GatB_Yqey"/>
    <property type="match status" value="1"/>
</dbReference>
<proteinExistence type="inferred from homology"/>
<keyword evidence="7 11" id="KW-0648">Protein biosynthesis</keyword>
<evidence type="ECO:0000256" key="4">
    <source>
        <dbReference type="ARBA" id="ARBA00022598"/>
    </source>
</evidence>
<dbReference type="NCBIfam" id="TIGR00133">
    <property type="entry name" value="gatB"/>
    <property type="match status" value="1"/>
</dbReference>
<keyword evidence="4 11" id="KW-0436">Ligase</keyword>
<dbReference type="NCBIfam" id="NF004012">
    <property type="entry name" value="PRK05477.1-2"/>
    <property type="match status" value="1"/>
</dbReference>
<comment type="function">
    <text evidence="8 11">Allows the formation of correctly charged Asn-tRNA(Asn) or Gln-tRNA(Gln) through the transamidation of misacylated Asp-tRNA(Asn) or Glu-tRNA(Gln) in organisms which lack either or both of asparaginyl-tRNA or glutaminyl-tRNA synthetases. The reaction takes place in the presence of glutamine and ATP through an activated phospho-Asp-tRNA(Asn) or phospho-Glu-tRNA(Gln).</text>
</comment>
<evidence type="ECO:0000256" key="8">
    <source>
        <dbReference type="ARBA" id="ARBA00024799"/>
    </source>
</evidence>
<dbReference type="Pfam" id="PF02934">
    <property type="entry name" value="GatB_N"/>
    <property type="match status" value="1"/>
</dbReference>
<evidence type="ECO:0000256" key="6">
    <source>
        <dbReference type="ARBA" id="ARBA00022840"/>
    </source>
</evidence>
<dbReference type="Proteomes" id="UP000809243">
    <property type="component" value="Unassembled WGS sequence"/>
</dbReference>
<evidence type="ECO:0000313" key="13">
    <source>
        <dbReference type="EMBL" id="MBN2067532.1"/>
    </source>
</evidence>